<comment type="caution">
    <text evidence="3">The sequence shown here is derived from an EMBL/GenBank/DDBJ whole genome shotgun (WGS) entry which is preliminary data.</text>
</comment>
<evidence type="ECO:0000256" key="1">
    <source>
        <dbReference type="SAM" id="MobiDB-lite"/>
    </source>
</evidence>
<keyword evidence="4" id="KW-1185">Reference proteome</keyword>
<feature type="compositionally biased region" description="Gly residues" evidence="1">
    <location>
        <begin position="223"/>
        <end position="233"/>
    </location>
</feature>
<feature type="region of interest" description="Disordered" evidence="1">
    <location>
        <begin position="155"/>
        <end position="182"/>
    </location>
</feature>
<keyword evidence="2" id="KW-0812">Transmembrane</keyword>
<dbReference type="AlphaFoldDB" id="A0AAE1QIW1"/>
<evidence type="ECO:0000313" key="3">
    <source>
        <dbReference type="EMBL" id="KAK4326182.1"/>
    </source>
</evidence>
<feature type="region of interest" description="Disordered" evidence="1">
    <location>
        <begin position="214"/>
        <end position="233"/>
    </location>
</feature>
<organism evidence="3 4">
    <name type="scientific">Petrolisthes manimaculis</name>
    <dbReference type="NCBI Taxonomy" id="1843537"/>
    <lineage>
        <taxon>Eukaryota</taxon>
        <taxon>Metazoa</taxon>
        <taxon>Ecdysozoa</taxon>
        <taxon>Arthropoda</taxon>
        <taxon>Crustacea</taxon>
        <taxon>Multicrustacea</taxon>
        <taxon>Malacostraca</taxon>
        <taxon>Eumalacostraca</taxon>
        <taxon>Eucarida</taxon>
        <taxon>Decapoda</taxon>
        <taxon>Pleocyemata</taxon>
        <taxon>Anomura</taxon>
        <taxon>Galatheoidea</taxon>
        <taxon>Porcellanidae</taxon>
        <taxon>Petrolisthes</taxon>
    </lineage>
</organism>
<evidence type="ECO:0000313" key="4">
    <source>
        <dbReference type="Proteomes" id="UP001292094"/>
    </source>
</evidence>
<keyword evidence="2" id="KW-1133">Transmembrane helix</keyword>
<proteinExistence type="predicted"/>
<feature type="compositionally biased region" description="Low complexity" evidence="1">
    <location>
        <begin position="167"/>
        <end position="182"/>
    </location>
</feature>
<protein>
    <submittedName>
        <fullName evidence="3">Uncharacterized protein</fullName>
    </submittedName>
</protein>
<dbReference type="Proteomes" id="UP001292094">
    <property type="component" value="Unassembled WGS sequence"/>
</dbReference>
<name>A0AAE1QIW1_9EUCA</name>
<feature type="compositionally biased region" description="Basic and acidic residues" evidence="1">
    <location>
        <begin position="107"/>
        <end position="123"/>
    </location>
</feature>
<evidence type="ECO:0000256" key="2">
    <source>
        <dbReference type="SAM" id="Phobius"/>
    </source>
</evidence>
<feature type="transmembrane region" description="Helical" evidence="2">
    <location>
        <begin position="31"/>
        <end position="53"/>
    </location>
</feature>
<dbReference type="EMBL" id="JAWZYT010000236">
    <property type="protein sequence ID" value="KAK4326182.1"/>
    <property type="molecule type" value="Genomic_DNA"/>
</dbReference>
<accession>A0AAE1QIW1</accession>
<keyword evidence="2" id="KW-0472">Membrane</keyword>
<gene>
    <name evidence="3" type="ORF">Pmani_003277</name>
</gene>
<reference evidence="3" key="1">
    <citation type="submission" date="2023-11" db="EMBL/GenBank/DDBJ databases">
        <title>Genome assemblies of two species of porcelain crab, Petrolisthes cinctipes and Petrolisthes manimaculis (Anomura: Porcellanidae).</title>
        <authorList>
            <person name="Angst P."/>
        </authorList>
    </citation>
    <scope>NUCLEOTIDE SEQUENCE</scope>
    <source>
        <strain evidence="3">PB745_02</strain>
        <tissue evidence="3">Gill</tissue>
    </source>
</reference>
<feature type="region of interest" description="Disordered" evidence="1">
    <location>
        <begin position="107"/>
        <end position="140"/>
    </location>
</feature>
<sequence>MSGTWVTDGWDVKRVPFRLPGPPALLEFTPFLGIVLGVVLVIFLVVIVIIVVFKCRNVQPSRRQEGGGAGGVVVGGGGVVVGAGAGGGGGGGGGGLGGGGVGAGGGDDYKGDLLESKPLRSRDGGQGNGEIEDNDPDLIPHNKAELMQSYPHYEAIERGGPSHPQHQRQQQQQQPQQQTQPQFPATFDHVPAIRQSPLQRNPVGPGGEVNYVERPLSTSSPPCGGGGGGGGGGGYMGSNTTTTTDPHNLYDHRRSLSINPPPPAPDDSTTGPMSMYATMGYQRGSNNIIGSGVGVGVGVGVGAGMGPTSQGLGIHHHSSNPNLYSMWDYRRGVTSTTLMNPSLYATLPNRRDNHSSFASSMSVSNMNNNNNGSPPGFRDFRRSLVTPLIRRPNESVV</sequence>